<evidence type="ECO:0000259" key="3">
    <source>
        <dbReference type="PROSITE" id="PS50006"/>
    </source>
</evidence>
<dbReference type="EMBL" id="SHKO01000004">
    <property type="protein sequence ID" value="RZT92082.1"/>
    <property type="molecule type" value="Genomic_DNA"/>
</dbReference>
<comment type="caution">
    <text evidence="4">The sequence shown here is derived from an EMBL/GenBank/DDBJ whole genome shotgun (WGS) entry which is preliminary data.</text>
</comment>
<reference evidence="4 5" key="1">
    <citation type="submission" date="2019-02" db="EMBL/GenBank/DDBJ databases">
        <title>Genomic Encyclopedia of Type Strains, Phase IV (KMG-IV): sequencing the most valuable type-strain genomes for metagenomic binning, comparative biology and taxonomic classification.</title>
        <authorList>
            <person name="Goeker M."/>
        </authorList>
    </citation>
    <scope>NUCLEOTIDE SEQUENCE [LARGE SCALE GENOMIC DNA]</scope>
    <source>
        <strain evidence="4 5">DSM 23814</strain>
    </source>
</reference>
<dbReference type="Pfam" id="PF00437">
    <property type="entry name" value="T2SSE"/>
    <property type="match status" value="1"/>
</dbReference>
<dbReference type="InterPro" id="IPR050921">
    <property type="entry name" value="T4SS_GSP_E_ATPase"/>
</dbReference>
<organism evidence="4 5">
    <name type="scientific">Advenella incenata</name>
    <dbReference type="NCBI Taxonomy" id="267800"/>
    <lineage>
        <taxon>Bacteria</taxon>
        <taxon>Pseudomonadati</taxon>
        <taxon>Pseudomonadota</taxon>
        <taxon>Betaproteobacteria</taxon>
        <taxon>Burkholderiales</taxon>
        <taxon>Alcaligenaceae</taxon>
    </lineage>
</organism>
<evidence type="ECO:0000256" key="2">
    <source>
        <dbReference type="SAM" id="MobiDB-lite"/>
    </source>
</evidence>
<dbReference type="SUPFAM" id="SSF52540">
    <property type="entry name" value="P-loop containing nucleoside triphosphate hydrolases"/>
    <property type="match status" value="1"/>
</dbReference>
<sequence length="661" mass="73140">MIVIDMHFEDGTLQSRQYALPAIVGRQKDCHICLRSWRVARQHARLVHRQAGIFVEDMGSLAGTIVNGIRITEYGPLTGADEILIGPCRMLIRDVFDADSVYTRGNVAVEPGHEQGRANSAPAEQRPQHQGQHVLPHLPTDESLHQPAHKPFDTAVHTLQNDRYKEPPEGVSVTQAGIVSVLNPIGPQGTPASISRQQARAVCDQRQQSDPTHAACDQRWYQQWQMQLHARLLQALDLRRKDVSHMTDSALRLEAAAMLDRILAENQELPADIDHERLKQNVLDEVIGLGPLEPLLADPAITEIMVNRYDELFIEKAGRLIRYNGTFSSEKSVLGVIERIVTPLGRRVDESSPMVDARLKDGSRVNAIIPPVALRGASLTIRKFPHFRPGMQDLLRLGSLDAAMQQFLTLCIQHRKNLIVSGGTGSGKTTLLNILSNCIPEHERIITIEDAAELRLNHEHLVALEARPANLEGKGQVQIRDLVRNALRMRPDRIVVGECRGAEAFDMLWAMNTGHEGSLTTLHANTPRDALARLETMILMAGMDLPLAAVREHIAGSINFIVQQSRLSCGRRVITSITEICGLESGVIKSQEIFRFERKGTGAFMGLGIAPECFDALRVQGVPIDMQMFSQYTPATSGANAFVSSDGQLPESQTQLQECSQ</sequence>
<gene>
    <name evidence="4" type="ORF">EV681_3990</name>
</gene>
<dbReference type="PANTHER" id="PTHR30486:SF15">
    <property type="entry name" value="TYPE II_IV SECRETION SYSTEM ATPASE"/>
    <property type="match status" value="1"/>
</dbReference>
<dbReference type="AlphaFoldDB" id="A0A4Q7VBC1"/>
<evidence type="ECO:0000313" key="5">
    <source>
        <dbReference type="Proteomes" id="UP000293398"/>
    </source>
</evidence>
<dbReference type="Gene3D" id="2.60.200.20">
    <property type="match status" value="1"/>
</dbReference>
<dbReference type="OrthoDB" id="9810761at2"/>
<dbReference type="Gene3D" id="3.30.450.380">
    <property type="match status" value="1"/>
</dbReference>
<evidence type="ECO:0000313" key="4">
    <source>
        <dbReference type="EMBL" id="RZT92082.1"/>
    </source>
</evidence>
<dbReference type="SUPFAM" id="SSF49879">
    <property type="entry name" value="SMAD/FHA domain"/>
    <property type="match status" value="1"/>
</dbReference>
<name>A0A4Q7VBC1_9BURK</name>
<keyword evidence="5" id="KW-1185">Reference proteome</keyword>
<dbReference type="RefSeq" id="WP_130304907.1">
    <property type="nucleotide sequence ID" value="NZ_SHKO01000004.1"/>
</dbReference>
<dbReference type="Pfam" id="PF00498">
    <property type="entry name" value="FHA"/>
    <property type="match status" value="1"/>
</dbReference>
<accession>A0A4Q7VBC1</accession>
<dbReference type="InterPro" id="IPR027417">
    <property type="entry name" value="P-loop_NTPase"/>
</dbReference>
<dbReference type="CDD" id="cd00060">
    <property type="entry name" value="FHA"/>
    <property type="match status" value="1"/>
</dbReference>
<dbReference type="GO" id="GO:0016887">
    <property type="term" value="F:ATP hydrolysis activity"/>
    <property type="evidence" value="ECO:0007669"/>
    <property type="project" value="InterPro"/>
</dbReference>
<dbReference type="InterPro" id="IPR000253">
    <property type="entry name" value="FHA_dom"/>
</dbReference>
<proteinExistence type="inferred from homology"/>
<dbReference type="Proteomes" id="UP000293398">
    <property type="component" value="Unassembled WGS sequence"/>
</dbReference>
<feature type="domain" description="FHA" evidence="3">
    <location>
        <begin position="22"/>
        <end position="71"/>
    </location>
</feature>
<comment type="similarity">
    <text evidence="1">Belongs to the GSP E family.</text>
</comment>
<dbReference type="PANTHER" id="PTHR30486">
    <property type="entry name" value="TWITCHING MOTILITY PROTEIN PILT"/>
    <property type="match status" value="1"/>
</dbReference>
<dbReference type="PROSITE" id="PS50006">
    <property type="entry name" value="FHA_DOMAIN"/>
    <property type="match status" value="1"/>
</dbReference>
<protein>
    <submittedName>
        <fullName evidence="4">Pilus assembly protein CpaF</fullName>
    </submittedName>
</protein>
<dbReference type="InterPro" id="IPR008984">
    <property type="entry name" value="SMAD_FHA_dom_sf"/>
</dbReference>
<dbReference type="Gene3D" id="3.40.50.300">
    <property type="entry name" value="P-loop containing nucleotide triphosphate hydrolases"/>
    <property type="match status" value="1"/>
</dbReference>
<dbReference type="SMART" id="SM00240">
    <property type="entry name" value="FHA"/>
    <property type="match status" value="1"/>
</dbReference>
<dbReference type="CDD" id="cd01130">
    <property type="entry name" value="VirB11-like_ATPase"/>
    <property type="match status" value="1"/>
</dbReference>
<feature type="region of interest" description="Disordered" evidence="2">
    <location>
        <begin position="109"/>
        <end position="148"/>
    </location>
</feature>
<dbReference type="InterPro" id="IPR001482">
    <property type="entry name" value="T2SS/T4SS_dom"/>
</dbReference>
<evidence type="ECO:0000256" key="1">
    <source>
        <dbReference type="ARBA" id="ARBA00006611"/>
    </source>
</evidence>